<dbReference type="Gene3D" id="3.90.190.10">
    <property type="entry name" value="Protein tyrosine phosphatase superfamily"/>
    <property type="match status" value="1"/>
</dbReference>
<dbReference type="InterPro" id="IPR055214">
    <property type="entry name" value="PTP-NADK"/>
</dbReference>
<protein>
    <submittedName>
        <fullName evidence="3">Protein tyrosine phosphatase family protein</fullName>
    </submittedName>
</protein>
<gene>
    <name evidence="3" type="ORF">QWJ38_19955</name>
</gene>
<feature type="signal peptide" evidence="1">
    <location>
        <begin position="1"/>
        <end position="17"/>
    </location>
</feature>
<dbReference type="Proteomes" id="UP001228044">
    <property type="component" value="Unassembled WGS sequence"/>
</dbReference>
<dbReference type="EMBL" id="JAUHHC010000005">
    <property type="protein sequence ID" value="MDN3922572.1"/>
    <property type="molecule type" value="Genomic_DNA"/>
</dbReference>
<feature type="chain" id="PRO_5045448700" evidence="1">
    <location>
        <begin position="18"/>
        <end position="171"/>
    </location>
</feature>
<reference evidence="3 4" key="1">
    <citation type="submission" date="2023-06" db="EMBL/GenBank/DDBJ databases">
        <title>Pelomonas sp. PFR6 16S ribosomal RNA gene Genome sequencing and assembly.</title>
        <authorList>
            <person name="Woo H."/>
        </authorList>
    </citation>
    <scope>NUCLEOTIDE SEQUENCE [LARGE SCALE GENOMIC DNA]</scope>
    <source>
        <strain evidence="3 4">PFR6</strain>
    </source>
</reference>
<keyword evidence="1" id="KW-0732">Signal</keyword>
<accession>A0ABT8DWD7</accession>
<sequence length="171" mass="18969">MRGGILALALLCGSALAAPAPPPNLVVIDARLSTAGQPSAEWLATLKEQGYEAVLYLAPATVSDAVREEPQLVAAQGLIWRHIPIPFGAPTAAHYEEFVRQLAELRERKLLVHCQVNMRASSLTFLYRVLVEGVDPHEAWEAVARVWTPQGPWRRLMLDQLRRRGIAFDPF</sequence>
<dbReference type="InterPro" id="IPR029021">
    <property type="entry name" value="Prot-tyrosine_phosphatase-like"/>
</dbReference>
<evidence type="ECO:0000256" key="1">
    <source>
        <dbReference type="SAM" id="SignalP"/>
    </source>
</evidence>
<evidence type="ECO:0000313" key="3">
    <source>
        <dbReference type="EMBL" id="MDN3922572.1"/>
    </source>
</evidence>
<keyword evidence="4" id="KW-1185">Reference proteome</keyword>
<organism evidence="3 4">
    <name type="scientific">Roseateles violae</name>
    <dbReference type="NCBI Taxonomy" id="3058042"/>
    <lineage>
        <taxon>Bacteria</taxon>
        <taxon>Pseudomonadati</taxon>
        <taxon>Pseudomonadota</taxon>
        <taxon>Betaproteobacteria</taxon>
        <taxon>Burkholderiales</taxon>
        <taxon>Sphaerotilaceae</taxon>
        <taxon>Roseateles</taxon>
    </lineage>
</organism>
<dbReference type="CDD" id="cd14503">
    <property type="entry name" value="PTP-bact"/>
    <property type="match status" value="1"/>
</dbReference>
<name>A0ABT8DWD7_9BURK</name>
<feature type="domain" description="DSP-PTPase phosphatase fused to NAD+ Kinase" evidence="2">
    <location>
        <begin position="30"/>
        <end position="138"/>
    </location>
</feature>
<proteinExistence type="predicted"/>
<evidence type="ECO:0000313" key="4">
    <source>
        <dbReference type="Proteomes" id="UP001228044"/>
    </source>
</evidence>
<dbReference type="Pfam" id="PF22741">
    <property type="entry name" value="PTP-NADK"/>
    <property type="match status" value="1"/>
</dbReference>
<comment type="caution">
    <text evidence="3">The sequence shown here is derived from an EMBL/GenBank/DDBJ whole genome shotgun (WGS) entry which is preliminary data.</text>
</comment>
<dbReference type="SUPFAM" id="SSF52799">
    <property type="entry name" value="(Phosphotyrosine protein) phosphatases II"/>
    <property type="match status" value="1"/>
</dbReference>
<dbReference type="RefSeq" id="WP_290360870.1">
    <property type="nucleotide sequence ID" value="NZ_JAUHHC010000005.1"/>
</dbReference>
<evidence type="ECO:0000259" key="2">
    <source>
        <dbReference type="Pfam" id="PF22741"/>
    </source>
</evidence>